<proteinExistence type="predicted"/>
<reference evidence="2 3" key="1">
    <citation type="submission" date="2023-01" db="EMBL/GenBank/DDBJ databases">
        <title>Analysis of 21 Apiospora genomes using comparative genomics revels a genus with tremendous synthesis potential of carbohydrate active enzymes and secondary metabolites.</title>
        <authorList>
            <person name="Sorensen T."/>
        </authorList>
    </citation>
    <scope>NUCLEOTIDE SEQUENCE [LARGE SCALE GENOMIC DNA]</scope>
    <source>
        <strain evidence="2 3">CBS 135458</strain>
    </source>
</reference>
<comment type="caution">
    <text evidence="2">The sequence shown here is derived from an EMBL/GenBank/DDBJ whole genome shotgun (WGS) entry which is preliminary data.</text>
</comment>
<dbReference type="RefSeq" id="XP_066718071.1">
    <property type="nucleotide sequence ID" value="XM_066855904.1"/>
</dbReference>
<evidence type="ECO:0000259" key="1">
    <source>
        <dbReference type="Pfam" id="PF06985"/>
    </source>
</evidence>
<gene>
    <name evidence="2" type="ORF">PG994_004495</name>
</gene>
<organism evidence="2 3">
    <name type="scientific">Apiospora phragmitis</name>
    <dbReference type="NCBI Taxonomy" id="2905665"/>
    <lineage>
        <taxon>Eukaryota</taxon>
        <taxon>Fungi</taxon>
        <taxon>Dikarya</taxon>
        <taxon>Ascomycota</taxon>
        <taxon>Pezizomycotina</taxon>
        <taxon>Sordariomycetes</taxon>
        <taxon>Xylariomycetidae</taxon>
        <taxon>Amphisphaeriales</taxon>
        <taxon>Apiosporaceae</taxon>
        <taxon>Apiospora</taxon>
    </lineage>
</organism>
<evidence type="ECO:0000313" key="2">
    <source>
        <dbReference type="EMBL" id="KAK8073596.1"/>
    </source>
</evidence>
<dbReference type="GeneID" id="92088967"/>
<feature type="domain" description="Heterokaryon incompatibility" evidence="1">
    <location>
        <begin position="189"/>
        <end position="343"/>
    </location>
</feature>
<dbReference type="PANTHER" id="PTHR33112">
    <property type="entry name" value="DOMAIN PROTEIN, PUTATIVE-RELATED"/>
    <property type="match status" value="1"/>
</dbReference>
<accession>A0ABR1VTE9</accession>
<dbReference type="InterPro" id="IPR010730">
    <property type="entry name" value="HET"/>
</dbReference>
<sequence>MQDFPKPYYLAYDQLYTNRHCLICMHVLPAVNTRIPDSVLQSIPHSRLGVDILGPIDINGVDSNILASGWEQIREKRIAQNLPLGIWISLNVSIEPEPDDPTQAGPGLHSLLHMRRHIVRGGKWGRTPFRYIYSEKAGFDSAKKATGLNAWAEPRWRPRFNGVENMLPGFRLIDTHSCSIVQPDTPVPFVALSYMWSSGGAGSCDIKLEKAKISLLENPGSLTESRLPKLILHAMSLCRELGEEFLWVDRLCIVQDDQDLKSAQIEAMGSIYRSASFTIFAALNSRTPGMGLPGHAGQARRPWSSAFRPPLEYYDKLKVVIPNGLRVIVDPLMWNRRGWTFQERLLSKRLLFITEYQAIFQCSSGVAEEELTWDWNYSRIQSTQETEYGRRTSTRWNDDSTTPRFPAEPGLLLMPGQVEDQWDNNQFPPDVPTFASYKRSVKDYSSRQLSLETDILNAFSGVANVMATGFGSRMLFGLPERFLPQCLLWTCDGPSVGRGDRITIPSWSWASCAKPIDYGWNSSDFGFGEDANMCSIVQYYYQDPDEGLRELATEQRWDAPRNDNRLAAAFPGALVFNTTVASLKIGNLNGEGDAAEETPENADICNAARERVGRLARMGRDWIRARQSSDENEKMFDFIILCGSLAPYGHRQWLVRGGQSKSIWQLQGMLVERLPYKPFIARRVDIGMVSYGNEMAK</sequence>
<evidence type="ECO:0000313" key="3">
    <source>
        <dbReference type="Proteomes" id="UP001480595"/>
    </source>
</evidence>
<dbReference type="EMBL" id="JAQQWL010000005">
    <property type="protein sequence ID" value="KAK8073596.1"/>
    <property type="molecule type" value="Genomic_DNA"/>
</dbReference>
<dbReference type="Proteomes" id="UP001480595">
    <property type="component" value="Unassembled WGS sequence"/>
</dbReference>
<name>A0ABR1VTE9_9PEZI</name>
<dbReference type="Pfam" id="PF06985">
    <property type="entry name" value="HET"/>
    <property type="match status" value="1"/>
</dbReference>
<protein>
    <recommendedName>
        <fullName evidence="1">Heterokaryon incompatibility domain-containing protein</fullName>
    </recommendedName>
</protein>
<keyword evidence="3" id="KW-1185">Reference proteome</keyword>
<dbReference type="PANTHER" id="PTHR33112:SF16">
    <property type="entry name" value="HETEROKARYON INCOMPATIBILITY DOMAIN-CONTAINING PROTEIN"/>
    <property type="match status" value="1"/>
</dbReference>